<dbReference type="Proteomes" id="UP000247832">
    <property type="component" value="Unassembled WGS sequence"/>
</dbReference>
<sequence>MHVQWLYEQAVQRAFRLNADILVRPKQWPSLLGWSLNVLAGAALAHRHRVGPDLSPWVLTGLFTRGNLLSPPLAPKNVARPCFAVP</sequence>
<reference evidence="1 2" key="1">
    <citation type="submission" date="2018-05" db="EMBL/GenBank/DDBJ databases">
        <title>Genetic diversity of glacier-inhabiting Cryobacterium bacteria in China and description of Cryobacterium mengkeensis sp. nov. and Arthrobacter glacialis sp. nov.</title>
        <authorList>
            <person name="Liu Q."/>
            <person name="Xin Y.-H."/>
        </authorList>
    </citation>
    <scope>NUCLEOTIDE SEQUENCE [LARGE SCALE GENOMIC DNA]</scope>
    <source>
        <strain evidence="1 2">LI2</strain>
    </source>
</reference>
<organism evidence="1 2">
    <name type="scientific">Arthrobacter livingstonensis</name>
    <dbReference type="NCBI Taxonomy" id="670078"/>
    <lineage>
        <taxon>Bacteria</taxon>
        <taxon>Bacillati</taxon>
        <taxon>Actinomycetota</taxon>
        <taxon>Actinomycetes</taxon>
        <taxon>Micrococcales</taxon>
        <taxon>Micrococcaceae</taxon>
        <taxon>Arthrobacter</taxon>
    </lineage>
</organism>
<protein>
    <submittedName>
        <fullName evidence="1">Uncharacterized protein</fullName>
    </submittedName>
</protein>
<evidence type="ECO:0000313" key="1">
    <source>
        <dbReference type="EMBL" id="PYI64609.1"/>
    </source>
</evidence>
<dbReference type="AlphaFoldDB" id="A0A2V5L0G4"/>
<accession>A0A2V5L0G4</accession>
<keyword evidence="2" id="KW-1185">Reference proteome</keyword>
<evidence type="ECO:0000313" key="2">
    <source>
        <dbReference type="Proteomes" id="UP000247832"/>
    </source>
</evidence>
<comment type="caution">
    <text evidence="1">The sequence shown here is derived from an EMBL/GenBank/DDBJ whole genome shotgun (WGS) entry which is preliminary data.</text>
</comment>
<name>A0A2V5L0G4_9MICC</name>
<dbReference type="EMBL" id="QJVD01000045">
    <property type="protein sequence ID" value="PYI64609.1"/>
    <property type="molecule type" value="Genomic_DNA"/>
</dbReference>
<proteinExistence type="predicted"/>
<gene>
    <name evidence="1" type="ORF">CVV68_21455</name>
</gene>